<dbReference type="GO" id="GO:0020037">
    <property type="term" value="F:heme binding"/>
    <property type="evidence" value="ECO:0007669"/>
    <property type="project" value="InterPro"/>
</dbReference>
<dbReference type="Pfam" id="PF00067">
    <property type="entry name" value="p450"/>
    <property type="match status" value="2"/>
</dbReference>
<protein>
    <submittedName>
        <fullName evidence="8">Cytochrome P450</fullName>
    </submittedName>
</protein>
<comment type="similarity">
    <text evidence="1 7">Belongs to the cytochrome P450 family.</text>
</comment>
<dbReference type="InterPro" id="IPR017972">
    <property type="entry name" value="Cyt_P450_CS"/>
</dbReference>
<keyword evidence="9" id="KW-1185">Reference proteome</keyword>
<gene>
    <name evidence="8" type="ORF">BG844_00885</name>
</gene>
<dbReference type="SUPFAM" id="SSF48264">
    <property type="entry name" value="Cytochrome P450"/>
    <property type="match status" value="1"/>
</dbReference>
<dbReference type="InterPro" id="IPR036396">
    <property type="entry name" value="Cyt_P450_sf"/>
</dbReference>
<dbReference type="EMBL" id="MEIA01000005">
    <property type="protein sequence ID" value="OJF16063.1"/>
    <property type="molecule type" value="Genomic_DNA"/>
</dbReference>
<accession>A0A1K0FT83</accession>
<name>A0A1K0FT83_9ACTN</name>
<keyword evidence="4 7" id="KW-0560">Oxidoreductase</keyword>
<keyword evidence="2 7" id="KW-0349">Heme</keyword>
<keyword evidence="5 7" id="KW-0408">Iron</keyword>
<evidence type="ECO:0000256" key="1">
    <source>
        <dbReference type="ARBA" id="ARBA00010617"/>
    </source>
</evidence>
<evidence type="ECO:0000256" key="2">
    <source>
        <dbReference type="ARBA" id="ARBA00022617"/>
    </source>
</evidence>
<evidence type="ECO:0000256" key="6">
    <source>
        <dbReference type="ARBA" id="ARBA00023033"/>
    </source>
</evidence>
<reference evidence="8 9" key="1">
    <citation type="submission" date="2016-09" db="EMBL/GenBank/DDBJ databases">
        <title>Couchioplanes caeruleus draft genome sequence.</title>
        <authorList>
            <person name="Sheehan J."/>
            <person name="Caffrey P."/>
        </authorList>
    </citation>
    <scope>NUCLEOTIDE SEQUENCE [LARGE SCALE GENOMIC DNA]</scope>
    <source>
        <strain evidence="8 9">DSM 43634</strain>
    </source>
</reference>
<sequence>MTSKCPVHNLDSPYDEEWFADPYPTYERLHEEGPAHRVCLPDGSPVWLITRYEEASEALKDKRLVRNRRYADDDYENEMLPEIVRSGNLHMEDGPLHTRLRRFMNFAFTPKRMAALVPRIQQVVNDLLDEIERKGGGDIMSDLAAPLPITMTADILGVPDTSRADFRAWSDAMLGKDPAAARVAAGKLLAFVEELIELKKREPADDLISYWISARDSEGQPLTDQEMIGMTFFLLLGGYDTTVGQIGASVLALINHPDKAQEMRDNPDIIPAAVEELMRWDGSTHSGIRRFAIEDMTIGGAQIKAGQQVIISLGAANRDPERFECPAELRLDRPDNQQLGFGRGPHHCPGKELARNELRIALGELVRRFPNIKCAVPQEELDWRPSWLIRVPRQFPVTV</sequence>
<dbReference type="RefSeq" id="WP_071802765.1">
    <property type="nucleotide sequence ID" value="NZ_MEIA01000005.1"/>
</dbReference>
<dbReference type="GO" id="GO:0005506">
    <property type="term" value="F:iron ion binding"/>
    <property type="evidence" value="ECO:0007669"/>
    <property type="project" value="InterPro"/>
</dbReference>
<evidence type="ECO:0000256" key="7">
    <source>
        <dbReference type="RuleBase" id="RU000461"/>
    </source>
</evidence>
<evidence type="ECO:0000313" key="9">
    <source>
        <dbReference type="Proteomes" id="UP000182486"/>
    </source>
</evidence>
<dbReference type="InterPro" id="IPR001128">
    <property type="entry name" value="Cyt_P450"/>
</dbReference>
<dbReference type="Proteomes" id="UP000182486">
    <property type="component" value="Unassembled WGS sequence"/>
</dbReference>
<dbReference type="PRINTS" id="PR00359">
    <property type="entry name" value="BP450"/>
</dbReference>
<comment type="caution">
    <text evidence="8">The sequence shown here is derived from an EMBL/GenBank/DDBJ whole genome shotgun (WGS) entry which is preliminary data.</text>
</comment>
<dbReference type="AlphaFoldDB" id="A0A1K0FT83"/>
<dbReference type="CDD" id="cd11029">
    <property type="entry name" value="CYP107-like"/>
    <property type="match status" value="1"/>
</dbReference>
<keyword evidence="6 7" id="KW-0503">Monooxygenase</keyword>
<dbReference type="GO" id="GO:0017000">
    <property type="term" value="P:antibiotic biosynthetic process"/>
    <property type="evidence" value="ECO:0007669"/>
    <property type="project" value="UniProtKB-ARBA"/>
</dbReference>
<proteinExistence type="inferred from homology"/>
<dbReference type="InterPro" id="IPR002397">
    <property type="entry name" value="Cyt_P450_B"/>
</dbReference>
<dbReference type="PANTHER" id="PTHR46696">
    <property type="entry name" value="P450, PUTATIVE (EUROFUNG)-RELATED"/>
    <property type="match status" value="1"/>
</dbReference>
<dbReference type="PROSITE" id="PS00086">
    <property type="entry name" value="CYTOCHROME_P450"/>
    <property type="match status" value="1"/>
</dbReference>
<dbReference type="GO" id="GO:0016705">
    <property type="term" value="F:oxidoreductase activity, acting on paired donors, with incorporation or reduction of molecular oxygen"/>
    <property type="evidence" value="ECO:0007669"/>
    <property type="project" value="InterPro"/>
</dbReference>
<evidence type="ECO:0000256" key="5">
    <source>
        <dbReference type="ARBA" id="ARBA00023004"/>
    </source>
</evidence>
<evidence type="ECO:0000256" key="4">
    <source>
        <dbReference type="ARBA" id="ARBA00023002"/>
    </source>
</evidence>
<organism evidence="8 9">
    <name type="scientific">Couchioplanes caeruleus subsp. caeruleus</name>
    <dbReference type="NCBI Taxonomy" id="56427"/>
    <lineage>
        <taxon>Bacteria</taxon>
        <taxon>Bacillati</taxon>
        <taxon>Actinomycetota</taxon>
        <taxon>Actinomycetes</taxon>
        <taxon>Micromonosporales</taxon>
        <taxon>Micromonosporaceae</taxon>
        <taxon>Couchioplanes</taxon>
    </lineage>
</organism>
<dbReference type="Gene3D" id="1.10.630.10">
    <property type="entry name" value="Cytochrome P450"/>
    <property type="match status" value="1"/>
</dbReference>
<evidence type="ECO:0000256" key="3">
    <source>
        <dbReference type="ARBA" id="ARBA00022723"/>
    </source>
</evidence>
<keyword evidence="3 7" id="KW-0479">Metal-binding</keyword>
<dbReference type="FunFam" id="1.10.630.10:FF:000018">
    <property type="entry name" value="Cytochrome P450 monooxygenase"/>
    <property type="match status" value="1"/>
</dbReference>
<evidence type="ECO:0000313" key="8">
    <source>
        <dbReference type="EMBL" id="OJF16063.1"/>
    </source>
</evidence>
<dbReference type="PANTHER" id="PTHR46696:SF6">
    <property type="entry name" value="P450, PUTATIVE (EUROFUNG)-RELATED"/>
    <property type="match status" value="1"/>
</dbReference>
<dbReference type="GO" id="GO:0004497">
    <property type="term" value="F:monooxygenase activity"/>
    <property type="evidence" value="ECO:0007669"/>
    <property type="project" value="UniProtKB-KW"/>
</dbReference>